<evidence type="ECO:0000313" key="2">
    <source>
        <dbReference type="EMBL" id="CDM60785.1"/>
    </source>
</evidence>
<dbReference type="InterPro" id="IPR036188">
    <property type="entry name" value="FAD/NAD-bd_sf"/>
</dbReference>
<keyword evidence="3" id="KW-1185">Reference proteome</keyword>
<dbReference type="HOGENOM" id="CLU_020215_2_0_5"/>
<dbReference type="InterPro" id="IPR052189">
    <property type="entry name" value="L-asp_N-monooxygenase_NS-form"/>
</dbReference>
<accession>W6RKD5</accession>
<keyword evidence="2" id="KW-0614">Plasmid</keyword>
<evidence type="ECO:0000259" key="1">
    <source>
        <dbReference type="Pfam" id="PF13454"/>
    </source>
</evidence>
<dbReference type="SUPFAM" id="SSF51905">
    <property type="entry name" value="FAD/NAD(P)-binding domain"/>
    <property type="match status" value="1"/>
</dbReference>
<dbReference type="InterPro" id="IPR038732">
    <property type="entry name" value="HpyO/CreE_NAD-binding"/>
</dbReference>
<proteinExistence type="predicted"/>
<dbReference type="EMBL" id="HG916854">
    <property type="protein sequence ID" value="CDM60785.1"/>
    <property type="molecule type" value="Genomic_DNA"/>
</dbReference>
<name>W6RKD5_9HYPH</name>
<dbReference type="PANTHER" id="PTHR40254">
    <property type="entry name" value="BLR0577 PROTEIN"/>
    <property type="match status" value="1"/>
</dbReference>
<dbReference type="AlphaFoldDB" id="W6RKD5"/>
<dbReference type="Pfam" id="PF13454">
    <property type="entry name" value="NAD_binding_9"/>
    <property type="match status" value="1"/>
</dbReference>
<dbReference type="Proteomes" id="UP000019443">
    <property type="component" value="Plasmid pLPU83c"/>
</dbReference>
<geneLocation type="plasmid" evidence="2 3">
    <name>pLPU83c</name>
</geneLocation>
<dbReference type="PATRIC" id="fig|348824.6.peg.4925"/>
<dbReference type="Gene3D" id="3.50.50.60">
    <property type="entry name" value="FAD/NAD(P)-binding domain"/>
    <property type="match status" value="1"/>
</dbReference>
<protein>
    <recommendedName>
        <fullName evidence="1">FAD-dependent urate hydroxylase HpyO/Asp monooxygenase CreE-like FAD/NAD(P)-binding domain-containing protein</fullName>
    </recommendedName>
</protein>
<dbReference type="KEGG" id="rhl:LPU83_pLPU83c_0223"/>
<dbReference type="PANTHER" id="PTHR40254:SF1">
    <property type="entry name" value="BLR0577 PROTEIN"/>
    <property type="match status" value="1"/>
</dbReference>
<evidence type="ECO:0000313" key="3">
    <source>
        <dbReference type="Proteomes" id="UP000019443"/>
    </source>
</evidence>
<feature type="domain" description="FAD-dependent urate hydroxylase HpyO/Asp monooxygenase CreE-like FAD/NAD(P)-binding" evidence="1">
    <location>
        <begin position="6"/>
        <end position="153"/>
    </location>
</feature>
<reference evidence="2" key="1">
    <citation type="submission" date="2013-11" db="EMBL/GenBank/DDBJ databases">
        <title>Draft genome sequence of the broad-host-range Rhizobium sp. LPU83 strain, a member of the low-genetic diversity Oregon-like Rhizobium sp. group.</title>
        <authorList>
            <person name="Wibberg D."/>
            <person name="Puehler A."/>
            <person name="Schlueter A."/>
        </authorList>
    </citation>
    <scope>NUCLEOTIDE SEQUENCE [LARGE SCALE GENOMIC DNA]</scope>
    <source>
        <strain evidence="2">LPU83</strain>
        <plasmid evidence="2">pLPU83c</plasmid>
    </source>
</reference>
<sequence length="457" mass="50299">MVYDVVIVGAGFSAIASVCNLIELLPASFSVAVVGDDPGFGRGTAYRTELYLHRLNVPAGRMSLFADRPDAFVDWLAEHKRPVGAGDFASRQDYGLYVRDSLAGLLRRKPRCRVDFIKAKATGCLGRYNAALGFLFDNGNEIAGRNIVLCLGVGSAKLPIDLSGLPALGASHVVDNPWRLSWLGRVASEDSVCILGSGLTMIDQVLALHAHGFKGHIDVISRRGLAPLSHARAPKPPAELDVATLPTRLSELMGTLRRESRCADDWRSIMDSLRPQTQTLWQRLPLSERSRFLRHALPWWNIHRHRVAPDVFERFEEITRSGQIALHAGYLLNVEAGDRLTLCYRARGRRDVLSIQTDWIVNCTGMERAGMAHSPLLRAMQHQGLIEADPLGLGIIVDPRSRIPKTSENGVSIYAVGALTAGQFWEITAVPDLRVQARKVAEAIAKRRWAKSGQDDG</sequence>
<organism evidence="2 3">
    <name type="scientific">Rhizobium favelukesii</name>
    <dbReference type="NCBI Taxonomy" id="348824"/>
    <lineage>
        <taxon>Bacteria</taxon>
        <taxon>Pseudomonadati</taxon>
        <taxon>Pseudomonadota</taxon>
        <taxon>Alphaproteobacteria</taxon>
        <taxon>Hyphomicrobiales</taxon>
        <taxon>Rhizobiaceae</taxon>
        <taxon>Rhizobium/Agrobacterium group</taxon>
        <taxon>Rhizobium</taxon>
    </lineage>
</organism>
<dbReference type="RefSeq" id="WP_024315053.1">
    <property type="nucleotide sequence ID" value="NZ_ATTO01000017.1"/>
</dbReference>
<gene>
    <name evidence="2" type="ORF">LPU83_pLPU83c_0223</name>
</gene>